<accession>A0A0M7B8E0</accession>
<organism evidence="2 3">
    <name type="scientific">Jannaschia seosinensis</name>
    <dbReference type="NCBI Taxonomy" id="313367"/>
    <lineage>
        <taxon>Bacteria</taxon>
        <taxon>Pseudomonadati</taxon>
        <taxon>Pseudomonadota</taxon>
        <taxon>Alphaproteobacteria</taxon>
        <taxon>Rhodobacterales</taxon>
        <taxon>Roseobacteraceae</taxon>
        <taxon>Jannaschia</taxon>
    </lineage>
</organism>
<dbReference type="NCBIfam" id="NF033539">
    <property type="entry name" value="transpos_IS1380"/>
    <property type="match status" value="1"/>
</dbReference>
<sequence>MTQSTCSTPRLSRLNGKPVLLGFDGADMSSDAGLTLLRKIERRAGLAQRLADCLHDPRDPAKVQHSLCDIIRFRMTLLREIERRAGLAQRLADCLHDPRDPAKVQHSLSDIIRFRIMMIGAGYEDGNDAAALRHDPSFRIALERGPETGPALCSQPTISRMENLPDARALIRMGHEMIRFYCHSFARPPSRIVLDIDDTFDAVHGHQQLRLFNAFYDEFGFQPIVVFDGEGRLVGTLLRPARRPNGAESAAHIRRLIRQIARHWPETEILLRADSHYCTPQVLDLCDRLGLRYVFGLSKNGRLARNISALEASTAARYARTPGQKLRRFKTFSYAARSWSKPRRVIARVEVGPMGRDTRYIVTNLEGGRGKHLYEKLYSARGQAENHIKAWKTHLAADRTSCSKANANQMRLMLHGCAYWVWWKLRAACPKRSPWRRAQFDTLRLHLVKLAATIVEKKTRIIVTLPASCPRKGLLLLLFDALAPPKTA</sequence>
<proteinExistence type="predicted"/>
<dbReference type="Proteomes" id="UP000049455">
    <property type="component" value="Unassembled WGS sequence"/>
</dbReference>
<dbReference type="InterPro" id="IPR047960">
    <property type="entry name" value="Transpos_IS1380"/>
</dbReference>
<dbReference type="AlphaFoldDB" id="A0A0M7B8E0"/>
<evidence type="ECO:0000259" key="1">
    <source>
        <dbReference type="Pfam" id="PF13701"/>
    </source>
</evidence>
<dbReference type="RefSeq" id="WP_055662016.1">
    <property type="nucleotide sequence ID" value="NZ_CYPR01000018.1"/>
</dbReference>
<dbReference type="EMBL" id="CYPR01000018">
    <property type="protein sequence ID" value="CUH15328.1"/>
    <property type="molecule type" value="Genomic_DNA"/>
</dbReference>
<feature type="domain" description="Transposase DDE" evidence="1">
    <location>
        <begin position="76"/>
        <end position="483"/>
    </location>
</feature>
<evidence type="ECO:0000313" key="3">
    <source>
        <dbReference type="Proteomes" id="UP000049455"/>
    </source>
</evidence>
<gene>
    <name evidence="2" type="ORF">JSE7799_00300</name>
</gene>
<keyword evidence="3" id="KW-1185">Reference proteome</keyword>
<name>A0A0M7B8E0_9RHOB</name>
<dbReference type="Pfam" id="PF13701">
    <property type="entry name" value="DDE_Tnp_1_4"/>
    <property type="match status" value="2"/>
</dbReference>
<reference evidence="2 3" key="1">
    <citation type="submission" date="2015-09" db="EMBL/GenBank/DDBJ databases">
        <authorList>
            <person name="Jackson K.R."/>
            <person name="Lunt B.L."/>
            <person name="Fisher J.N.B."/>
            <person name="Gardner A.V."/>
            <person name="Bailey M.E."/>
            <person name="Deus L.M."/>
            <person name="Earl A.S."/>
            <person name="Gibby P.D."/>
            <person name="Hartmann K.A."/>
            <person name="Liu J.E."/>
            <person name="Manci A.M."/>
            <person name="Nielsen D.A."/>
            <person name="Solomon M.B."/>
            <person name="Breakwell D.P."/>
            <person name="Burnett S.H."/>
            <person name="Grose J.H."/>
        </authorList>
    </citation>
    <scope>NUCLEOTIDE SEQUENCE [LARGE SCALE GENOMIC DNA]</scope>
    <source>
        <strain evidence="2 3">CECT 7799</strain>
    </source>
</reference>
<evidence type="ECO:0000313" key="2">
    <source>
        <dbReference type="EMBL" id="CUH15328.1"/>
    </source>
</evidence>
<dbReference type="SUPFAM" id="SSF53098">
    <property type="entry name" value="Ribonuclease H-like"/>
    <property type="match status" value="1"/>
</dbReference>
<feature type="domain" description="Transposase DDE" evidence="1">
    <location>
        <begin position="14"/>
        <end position="75"/>
    </location>
</feature>
<dbReference type="OrthoDB" id="7733327at2"/>
<protein>
    <submittedName>
        <fullName evidence="2">Transposase DDE domain protein</fullName>
    </submittedName>
</protein>
<dbReference type="InterPro" id="IPR025668">
    <property type="entry name" value="Tnp_DDE_dom"/>
</dbReference>
<dbReference type="InterPro" id="IPR012337">
    <property type="entry name" value="RNaseH-like_sf"/>
</dbReference>